<dbReference type="Proteomes" id="UP000830158">
    <property type="component" value="Chromosome"/>
</dbReference>
<name>A0ABY4P131_9PSEU</name>
<evidence type="ECO:0000313" key="1">
    <source>
        <dbReference type="EMBL" id="UQS26066.1"/>
    </source>
</evidence>
<protein>
    <submittedName>
        <fullName evidence="1">Uncharacterized protein</fullName>
    </submittedName>
</protein>
<evidence type="ECO:0000313" key="2">
    <source>
        <dbReference type="Proteomes" id="UP000830158"/>
    </source>
</evidence>
<gene>
    <name evidence="1" type="ORF">L1857_26255</name>
</gene>
<dbReference type="RefSeq" id="WP_116111106.1">
    <property type="nucleotide sequence ID" value="NZ_CP091196.1"/>
</dbReference>
<dbReference type="EMBL" id="CP091196">
    <property type="protein sequence ID" value="UQS26066.1"/>
    <property type="molecule type" value="Genomic_DNA"/>
</dbReference>
<proteinExistence type="predicted"/>
<keyword evidence="2" id="KW-1185">Reference proteome</keyword>
<organism evidence="1 2">
    <name type="scientific">Amycolatopsis thermalba</name>
    <dbReference type="NCBI Taxonomy" id="944492"/>
    <lineage>
        <taxon>Bacteria</taxon>
        <taxon>Bacillati</taxon>
        <taxon>Actinomycetota</taxon>
        <taxon>Actinomycetes</taxon>
        <taxon>Pseudonocardiales</taxon>
        <taxon>Pseudonocardiaceae</taxon>
        <taxon>Amycolatopsis</taxon>
    </lineage>
</organism>
<reference evidence="1" key="1">
    <citation type="submission" date="2022-01" db="EMBL/GenBank/DDBJ databases">
        <title>PSI-footprinting approach for the identification of protein synthesis inhibitor producers.</title>
        <authorList>
            <person name="Handel F."/>
            <person name="Kulik A."/>
            <person name="Wex K.W."/>
            <person name="Berscheid A."/>
            <person name="Saur J.S."/>
            <person name="Winkler A."/>
            <person name="Wibberg D."/>
            <person name="Kalinowski J."/>
            <person name="Broetz-Oesterhelt H."/>
            <person name="Mast Y."/>
        </authorList>
    </citation>
    <scope>NUCLEOTIDE SEQUENCE</scope>
    <source>
        <strain evidence="1">KNN 49.3e</strain>
    </source>
</reference>
<sequence length="420" mass="47240">MVAIIATGDISTRLDARWIVRRQRTFSVAWRSEQWKGVKSHLALLLDDENQVRWLGRARGRRRVSDLERRVEIVEIEEVPAFSLEALRKQLPDRLQARVQPGVLTSAVGDAVVAALVAMFPEMADLIRRLNRRDEVGPPAGDRSLVLNEQRDGTGLVLEMAGVGRDALGSWRLPTEQQPSFLAGIDRRLVSEESLINHDVHTFPGLVRGQSGHVDWGVFGNGRRRVFVLNANTEPLETVLGVDVVYFNQTFRSFVLVQYKRMVRDGRREGGGALWYRPDKNLASEMERMRRVDELFGGSAGDYRLSSQACWVKLCDSWGRLEEPKELVKGMYLAREYFAELLRTCKGPNGGTRLGYDNVPRHINNTMFAALVKDGWIGTRGTGTAELEEVARGVLANRRALVLGVAFESSRRQASSNDEQ</sequence>
<accession>A0ABY4P131</accession>